<dbReference type="Proteomes" id="UP000807309">
    <property type="component" value="Unassembled WGS sequence"/>
</dbReference>
<evidence type="ECO:0000313" key="1">
    <source>
        <dbReference type="EMBL" id="MBF6227405.1"/>
    </source>
</evidence>
<proteinExistence type="predicted"/>
<dbReference type="RefSeq" id="WP_195034417.1">
    <property type="nucleotide sequence ID" value="NZ_JADLRE010000015.1"/>
</dbReference>
<reference evidence="1 2" key="1">
    <citation type="submission" date="2020-10" db="EMBL/GenBank/DDBJ databases">
        <title>Identification of Nocardia species via Next-generation sequencing and recognition of intraspecies genetic diversity.</title>
        <authorList>
            <person name="Li P."/>
            <person name="Li P."/>
            <person name="Lu B."/>
        </authorList>
    </citation>
    <scope>NUCLEOTIDE SEQUENCE [LARGE SCALE GENOMIC DNA]</scope>
    <source>
        <strain evidence="1 2">N-11</strain>
    </source>
</reference>
<keyword evidence="2" id="KW-1185">Reference proteome</keyword>
<evidence type="ECO:0000313" key="2">
    <source>
        <dbReference type="Proteomes" id="UP000807309"/>
    </source>
</evidence>
<sequence>MTAARPGEAALRVLAADATPVPDDLSPVMQPTDVTIGDRAAVRSRPQAAETACLLVFTTAADGQVRMRLDTRDAAMDRSMACDLLYAAATAPVPALPR</sequence>
<name>A0ABS0CC54_9NOCA</name>
<accession>A0ABS0CC54</accession>
<comment type="caution">
    <text evidence="1">The sequence shown here is derived from an EMBL/GenBank/DDBJ whole genome shotgun (WGS) entry which is preliminary data.</text>
</comment>
<protein>
    <submittedName>
        <fullName evidence="1">Uncharacterized protein</fullName>
    </submittedName>
</protein>
<dbReference type="EMBL" id="JADLRE010000015">
    <property type="protein sequence ID" value="MBF6227405.1"/>
    <property type="molecule type" value="Genomic_DNA"/>
</dbReference>
<gene>
    <name evidence="1" type="ORF">IU470_20130</name>
</gene>
<organism evidence="1 2">
    <name type="scientific">Nocardia abscessus</name>
    <dbReference type="NCBI Taxonomy" id="120957"/>
    <lineage>
        <taxon>Bacteria</taxon>
        <taxon>Bacillati</taxon>
        <taxon>Actinomycetota</taxon>
        <taxon>Actinomycetes</taxon>
        <taxon>Mycobacteriales</taxon>
        <taxon>Nocardiaceae</taxon>
        <taxon>Nocardia</taxon>
    </lineage>
</organism>